<reference evidence="1 2" key="2">
    <citation type="journal article" date="2017" name="Front. Plant Sci.">
        <title>Gene Classification and Mining of Molecular Markers Useful in Red Clover (Trifolium pratense) Breeding.</title>
        <authorList>
            <person name="Istvanek J."/>
            <person name="Dluhosova J."/>
            <person name="Dluhos P."/>
            <person name="Patkova L."/>
            <person name="Nedelnik J."/>
            <person name="Repkova J."/>
        </authorList>
    </citation>
    <scope>NUCLEOTIDE SEQUENCE [LARGE SCALE GENOMIC DNA]</scope>
    <source>
        <strain evidence="2">cv. Tatra</strain>
        <tissue evidence="1">Young leaves</tissue>
    </source>
</reference>
<reference evidence="1 2" key="1">
    <citation type="journal article" date="2014" name="Am. J. Bot.">
        <title>Genome assembly and annotation for red clover (Trifolium pratense; Fabaceae).</title>
        <authorList>
            <person name="Istvanek J."/>
            <person name="Jaros M."/>
            <person name="Krenek A."/>
            <person name="Repkova J."/>
        </authorList>
    </citation>
    <scope>NUCLEOTIDE SEQUENCE [LARGE SCALE GENOMIC DNA]</scope>
    <source>
        <strain evidence="2">cv. Tatra</strain>
        <tissue evidence="1">Young leaves</tissue>
    </source>
</reference>
<dbReference type="Proteomes" id="UP000236291">
    <property type="component" value="Unassembled WGS sequence"/>
</dbReference>
<dbReference type="EMBL" id="ASHM01092812">
    <property type="protein sequence ID" value="PNX64352.1"/>
    <property type="molecule type" value="Genomic_DNA"/>
</dbReference>
<protein>
    <recommendedName>
        <fullName evidence="3">Cytochrome p450</fullName>
    </recommendedName>
</protein>
<sequence>MRIRMTFAVWNEWFTVHQMQCHSVVPDGDPMPVRWQKSGVGWIKCNVDATFVGGSGVTSMSLCFRNTNEQFVADLTQWQQPVYSVVEGEA</sequence>
<evidence type="ECO:0008006" key="3">
    <source>
        <dbReference type="Google" id="ProtNLM"/>
    </source>
</evidence>
<proteinExistence type="predicted"/>
<comment type="caution">
    <text evidence="1">The sequence shown here is derived from an EMBL/GenBank/DDBJ whole genome shotgun (WGS) entry which is preliminary data.</text>
</comment>
<dbReference type="AlphaFoldDB" id="A0A2K3KDJ5"/>
<name>A0A2K3KDJ5_TRIPR</name>
<evidence type="ECO:0000313" key="1">
    <source>
        <dbReference type="EMBL" id="PNX64352.1"/>
    </source>
</evidence>
<organism evidence="1 2">
    <name type="scientific">Trifolium pratense</name>
    <name type="common">Red clover</name>
    <dbReference type="NCBI Taxonomy" id="57577"/>
    <lineage>
        <taxon>Eukaryota</taxon>
        <taxon>Viridiplantae</taxon>
        <taxon>Streptophyta</taxon>
        <taxon>Embryophyta</taxon>
        <taxon>Tracheophyta</taxon>
        <taxon>Spermatophyta</taxon>
        <taxon>Magnoliopsida</taxon>
        <taxon>eudicotyledons</taxon>
        <taxon>Gunneridae</taxon>
        <taxon>Pentapetalae</taxon>
        <taxon>rosids</taxon>
        <taxon>fabids</taxon>
        <taxon>Fabales</taxon>
        <taxon>Fabaceae</taxon>
        <taxon>Papilionoideae</taxon>
        <taxon>50 kb inversion clade</taxon>
        <taxon>NPAAA clade</taxon>
        <taxon>Hologalegina</taxon>
        <taxon>IRL clade</taxon>
        <taxon>Trifolieae</taxon>
        <taxon>Trifolium</taxon>
    </lineage>
</organism>
<gene>
    <name evidence="1" type="ORF">L195_g053973</name>
</gene>
<evidence type="ECO:0000313" key="2">
    <source>
        <dbReference type="Proteomes" id="UP000236291"/>
    </source>
</evidence>
<accession>A0A2K3KDJ5</accession>